<gene>
    <name evidence="1" type="ORF">EDC14_10743</name>
</gene>
<name>A0A4R1QKI7_HYDET</name>
<organism evidence="1 2">
    <name type="scientific">Hydrogenispora ethanolica</name>
    <dbReference type="NCBI Taxonomy" id="1082276"/>
    <lineage>
        <taxon>Bacteria</taxon>
        <taxon>Bacillati</taxon>
        <taxon>Bacillota</taxon>
        <taxon>Hydrogenispora</taxon>
    </lineage>
</organism>
<accession>A0A4R1QKI7</accession>
<reference evidence="1 2" key="1">
    <citation type="submission" date="2019-03" db="EMBL/GenBank/DDBJ databases">
        <title>Genomic Encyclopedia of Type Strains, Phase IV (KMG-IV): sequencing the most valuable type-strain genomes for metagenomic binning, comparative biology and taxonomic classification.</title>
        <authorList>
            <person name="Goeker M."/>
        </authorList>
    </citation>
    <scope>NUCLEOTIDE SEQUENCE [LARGE SCALE GENOMIC DNA]</scope>
    <source>
        <strain evidence="1 2">LX-B</strain>
    </source>
</reference>
<comment type="caution">
    <text evidence="1">The sequence shown here is derived from an EMBL/GenBank/DDBJ whole genome shotgun (WGS) entry which is preliminary data.</text>
</comment>
<evidence type="ECO:0000313" key="1">
    <source>
        <dbReference type="EMBL" id="TCL53677.1"/>
    </source>
</evidence>
<dbReference type="Proteomes" id="UP000295008">
    <property type="component" value="Unassembled WGS sequence"/>
</dbReference>
<proteinExistence type="predicted"/>
<keyword evidence="2" id="KW-1185">Reference proteome</keyword>
<feature type="non-terminal residue" evidence="1">
    <location>
        <position position="44"/>
    </location>
</feature>
<dbReference type="EMBL" id="SLUN01000074">
    <property type="protein sequence ID" value="TCL53677.1"/>
    <property type="molecule type" value="Genomic_DNA"/>
</dbReference>
<sequence>MDFLNWFSIMINWGSLNREKSLDNTKFKSYLWYNRSKENSDKRT</sequence>
<evidence type="ECO:0000313" key="2">
    <source>
        <dbReference type="Proteomes" id="UP000295008"/>
    </source>
</evidence>
<protein>
    <submittedName>
        <fullName evidence="1">Uncharacterized protein</fullName>
    </submittedName>
</protein>
<dbReference type="AlphaFoldDB" id="A0A4R1QKI7"/>